<dbReference type="AlphaFoldDB" id="A0A919M5S2"/>
<sequence>MLFQHTGRLAIASAAAVVAGTAIVAATGARATTGAAADHLLLSRVTVTAEATAVTLTRLTGAGTGDGTAIELPVTVSGVDKPFTIEGDSAGVGALARSADGRYVTLAGYAAEPGTATTSVPRVVARVDAAGAVDTSTTLGTSFMQEEVRGAVTADGARFWVTGHGATAAPNGGLVQATLGASSGTVLAGGTGALNDTRTVQLAGGSLWFGSEKEPAGLYEYTAGVVTQPVALGSGGSGPIAFVLLDRDAAVAGVDTLYLLREADAVHKYSSDGTNWTERGTISGTSAWTGLTGVVDGTGARLYGIDGAGAGNTLVQVTDSAEFSSPPSASARTTVATAPGGVAFRGVALAPGDPSPSSPASAPVSY</sequence>
<feature type="signal peptide" evidence="2">
    <location>
        <begin position="1"/>
        <end position="31"/>
    </location>
</feature>
<dbReference type="Proteomes" id="UP000619479">
    <property type="component" value="Unassembled WGS sequence"/>
</dbReference>
<name>A0A919M5S2_9ACTN</name>
<keyword evidence="2" id="KW-0732">Signal</keyword>
<evidence type="ECO:0000313" key="4">
    <source>
        <dbReference type="Proteomes" id="UP000619479"/>
    </source>
</evidence>
<organism evidence="3 4">
    <name type="scientific">Actinoplanes cyaneus</name>
    <dbReference type="NCBI Taxonomy" id="52696"/>
    <lineage>
        <taxon>Bacteria</taxon>
        <taxon>Bacillati</taxon>
        <taxon>Actinomycetota</taxon>
        <taxon>Actinomycetes</taxon>
        <taxon>Micromonosporales</taxon>
        <taxon>Micromonosporaceae</taxon>
        <taxon>Actinoplanes</taxon>
    </lineage>
</organism>
<evidence type="ECO:0000256" key="1">
    <source>
        <dbReference type="SAM" id="MobiDB-lite"/>
    </source>
</evidence>
<feature type="region of interest" description="Disordered" evidence="1">
    <location>
        <begin position="347"/>
        <end position="366"/>
    </location>
</feature>
<accession>A0A919M5S2</accession>
<evidence type="ECO:0000256" key="2">
    <source>
        <dbReference type="SAM" id="SignalP"/>
    </source>
</evidence>
<dbReference type="EMBL" id="BOMH01000013">
    <property type="protein sequence ID" value="GID63664.1"/>
    <property type="molecule type" value="Genomic_DNA"/>
</dbReference>
<keyword evidence="4" id="KW-1185">Reference proteome</keyword>
<protein>
    <submittedName>
        <fullName evidence="3">Uncharacterized protein</fullName>
    </submittedName>
</protein>
<dbReference type="RefSeq" id="WP_203739114.1">
    <property type="nucleotide sequence ID" value="NZ_BAAAUC010000023.1"/>
</dbReference>
<reference evidence="3" key="1">
    <citation type="submission" date="2021-01" db="EMBL/GenBank/DDBJ databases">
        <title>Whole genome shotgun sequence of Actinoplanes cyaneus NBRC 14990.</title>
        <authorList>
            <person name="Komaki H."/>
            <person name="Tamura T."/>
        </authorList>
    </citation>
    <scope>NUCLEOTIDE SEQUENCE</scope>
    <source>
        <strain evidence="3">NBRC 14990</strain>
    </source>
</reference>
<feature type="chain" id="PRO_5037249565" evidence="2">
    <location>
        <begin position="32"/>
        <end position="366"/>
    </location>
</feature>
<comment type="caution">
    <text evidence="3">The sequence shown here is derived from an EMBL/GenBank/DDBJ whole genome shotgun (WGS) entry which is preliminary data.</text>
</comment>
<evidence type="ECO:0000313" key="3">
    <source>
        <dbReference type="EMBL" id="GID63664.1"/>
    </source>
</evidence>
<proteinExistence type="predicted"/>
<gene>
    <name evidence="3" type="ORF">Acy02nite_15450</name>
</gene>